<accession>A0ABV0BT49</accession>
<gene>
    <name evidence="1" type="ORF">ABE541_10845</name>
</gene>
<dbReference type="InterPro" id="IPR032580">
    <property type="entry name" value="SatD"/>
</dbReference>
<name>A0ABV0BT49_9SPHI</name>
<dbReference type="RefSeq" id="WP_183912352.1">
    <property type="nucleotide sequence ID" value="NZ_JBDJLH010000002.1"/>
</dbReference>
<dbReference type="EMBL" id="JBDJNQ010000004">
    <property type="protein sequence ID" value="MEN5377762.1"/>
    <property type="molecule type" value="Genomic_DNA"/>
</dbReference>
<reference evidence="1 2" key="1">
    <citation type="submission" date="2024-04" db="EMBL/GenBank/DDBJ databases">
        <title>WGS of bacteria from Torrens River.</title>
        <authorList>
            <person name="Wyrsch E.R."/>
            <person name="Drigo B."/>
        </authorList>
    </citation>
    <scope>NUCLEOTIDE SEQUENCE [LARGE SCALE GENOMIC DNA]</scope>
    <source>
        <strain evidence="1 2">TWI391</strain>
    </source>
</reference>
<evidence type="ECO:0000313" key="1">
    <source>
        <dbReference type="EMBL" id="MEN5377762.1"/>
    </source>
</evidence>
<organism evidence="1 2">
    <name type="scientific">Sphingobacterium kitahiroshimense</name>
    <dbReference type="NCBI Taxonomy" id="470446"/>
    <lineage>
        <taxon>Bacteria</taxon>
        <taxon>Pseudomonadati</taxon>
        <taxon>Bacteroidota</taxon>
        <taxon>Sphingobacteriia</taxon>
        <taxon>Sphingobacteriales</taxon>
        <taxon>Sphingobacteriaceae</taxon>
        <taxon>Sphingobacterium</taxon>
    </lineage>
</organism>
<evidence type="ECO:0000313" key="2">
    <source>
        <dbReference type="Proteomes" id="UP001409291"/>
    </source>
</evidence>
<dbReference type="Proteomes" id="UP001409291">
    <property type="component" value="Unassembled WGS sequence"/>
</dbReference>
<proteinExistence type="predicted"/>
<protein>
    <submittedName>
        <fullName evidence="1">SatD family protein</fullName>
    </submittedName>
</protein>
<dbReference type="Pfam" id="PF16264">
    <property type="entry name" value="SatD"/>
    <property type="match status" value="1"/>
</dbReference>
<comment type="caution">
    <text evidence="1">The sequence shown here is derived from an EMBL/GenBank/DDBJ whole genome shotgun (WGS) entry which is preliminary data.</text>
</comment>
<sequence>MKHFILMSDVIRSGQKNQALLMQNFKETVSKINHDYENSLLSPLTITLGDEFQGLTKDLETALNIIIALEEQIIIQGFDFQLRYVLIYGDIETNINKRIAYEMLGEGLRDARYKLNSMKSNSQRFYIQIEDINLDSLLNNTFLIFENIIDKWNPEKDYDLISAFIKFKDYKIVAEKINKTRSQIWKREKTLNISSYEATKTILKSISKLPHALRL</sequence>
<keyword evidence="2" id="KW-1185">Reference proteome</keyword>